<evidence type="ECO:0000313" key="2">
    <source>
        <dbReference type="Proteomes" id="UP000366819"/>
    </source>
</evidence>
<proteinExistence type="predicted"/>
<dbReference type="AlphaFoldDB" id="A0A5E4VSK2"/>
<protein>
    <submittedName>
        <fullName evidence="1">Uncharacterized protein</fullName>
    </submittedName>
</protein>
<evidence type="ECO:0000313" key="1">
    <source>
        <dbReference type="EMBL" id="VVE15231.1"/>
    </source>
</evidence>
<dbReference type="RefSeq" id="WP_174990109.1">
    <property type="nucleotide sequence ID" value="NZ_CABPSN010000003.1"/>
</dbReference>
<accession>A0A5E4VSK2</accession>
<name>A0A5E4VSK2_9BURK</name>
<organism evidence="1 2">
    <name type="scientific">Pandoraea aquatica</name>
    <dbReference type="NCBI Taxonomy" id="2508290"/>
    <lineage>
        <taxon>Bacteria</taxon>
        <taxon>Pseudomonadati</taxon>
        <taxon>Pseudomonadota</taxon>
        <taxon>Betaproteobacteria</taxon>
        <taxon>Burkholderiales</taxon>
        <taxon>Burkholderiaceae</taxon>
        <taxon>Pandoraea</taxon>
    </lineage>
</organism>
<keyword evidence="2" id="KW-1185">Reference proteome</keyword>
<reference evidence="1 2" key="1">
    <citation type="submission" date="2019-08" db="EMBL/GenBank/DDBJ databases">
        <authorList>
            <person name="Peeters C."/>
        </authorList>
    </citation>
    <scope>NUCLEOTIDE SEQUENCE [LARGE SCALE GENOMIC DNA]</scope>
    <source>
        <strain evidence="1 2">LMG 31011</strain>
    </source>
</reference>
<dbReference type="EMBL" id="CABPSN010000003">
    <property type="protein sequence ID" value="VVE15231.1"/>
    <property type="molecule type" value="Genomic_DNA"/>
</dbReference>
<gene>
    <name evidence="1" type="ORF">PAQ31011_02867</name>
</gene>
<sequence>MPKTTGPGDPVVCRQAYVGISIWRFILELRDSAAKLLLEKVGTYL</sequence>
<dbReference type="Proteomes" id="UP000366819">
    <property type="component" value="Unassembled WGS sequence"/>
</dbReference>